<dbReference type="InterPro" id="IPR020084">
    <property type="entry name" value="NUDIX_hydrolase_CS"/>
</dbReference>
<evidence type="ECO:0000313" key="3">
    <source>
        <dbReference type="EMBL" id="GGB12945.1"/>
    </source>
</evidence>
<dbReference type="InterPro" id="IPR051325">
    <property type="entry name" value="Nudix_hydrolase_domain"/>
</dbReference>
<dbReference type="GO" id="GO:0006167">
    <property type="term" value="P:AMP biosynthetic process"/>
    <property type="evidence" value="ECO:0007669"/>
    <property type="project" value="TreeGrafter"/>
</dbReference>
<dbReference type="InterPro" id="IPR013078">
    <property type="entry name" value="His_Pase_superF_clade-1"/>
</dbReference>
<dbReference type="PROSITE" id="PS00893">
    <property type="entry name" value="NUDIX_BOX"/>
    <property type="match status" value="1"/>
</dbReference>
<organism evidence="3 4">
    <name type="scientific">Conyzicola nivalis</name>
    <dbReference type="NCBI Taxonomy" id="1477021"/>
    <lineage>
        <taxon>Bacteria</taxon>
        <taxon>Bacillati</taxon>
        <taxon>Actinomycetota</taxon>
        <taxon>Actinomycetes</taxon>
        <taxon>Micrococcales</taxon>
        <taxon>Microbacteriaceae</taxon>
        <taxon>Conyzicola</taxon>
    </lineage>
</organism>
<dbReference type="SMART" id="SM00855">
    <property type="entry name" value="PGAM"/>
    <property type="match status" value="1"/>
</dbReference>
<accession>A0A916WMQ3</accession>
<dbReference type="GO" id="GO:0004081">
    <property type="term" value="F:bis(5'-nucleosyl)-tetraphosphatase (asymmetrical) activity"/>
    <property type="evidence" value="ECO:0007669"/>
    <property type="project" value="TreeGrafter"/>
</dbReference>
<dbReference type="AlphaFoldDB" id="A0A916WMQ3"/>
<dbReference type="CDD" id="cd03673">
    <property type="entry name" value="NUDIX_Ap6A_hydrolase"/>
    <property type="match status" value="1"/>
</dbReference>
<evidence type="ECO:0000313" key="4">
    <source>
        <dbReference type="Proteomes" id="UP000606922"/>
    </source>
</evidence>
<dbReference type="EMBL" id="BMGB01000002">
    <property type="protein sequence ID" value="GGB12945.1"/>
    <property type="molecule type" value="Genomic_DNA"/>
</dbReference>
<proteinExistence type="predicted"/>
<protein>
    <submittedName>
        <fullName evidence="3">ADP-ribose pyrophosphatase</fullName>
    </submittedName>
</protein>
<keyword evidence="1" id="KW-0378">Hydrolase</keyword>
<name>A0A916WMQ3_9MICO</name>
<dbReference type="Proteomes" id="UP000606922">
    <property type="component" value="Unassembled WGS sequence"/>
</dbReference>
<evidence type="ECO:0000259" key="2">
    <source>
        <dbReference type="PROSITE" id="PS51462"/>
    </source>
</evidence>
<dbReference type="InterPro" id="IPR015797">
    <property type="entry name" value="NUDIX_hydrolase-like_dom_sf"/>
</dbReference>
<dbReference type="Pfam" id="PF00293">
    <property type="entry name" value="NUDIX"/>
    <property type="match status" value="1"/>
</dbReference>
<comment type="caution">
    <text evidence="3">The sequence shown here is derived from an EMBL/GenBank/DDBJ whole genome shotgun (WGS) entry which is preliminary data.</text>
</comment>
<keyword evidence="4" id="KW-1185">Reference proteome</keyword>
<dbReference type="PANTHER" id="PTHR21340:SF0">
    <property type="entry name" value="BIS(5'-NUCLEOSYL)-TETRAPHOSPHATASE [ASYMMETRICAL]"/>
    <property type="match status" value="1"/>
</dbReference>
<feature type="domain" description="Nudix hydrolase" evidence="2">
    <location>
        <begin position="17"/>
        <end position="149"/>
    </location>
</feature>
<reference evidence="3" key="2">
    <citation type="submission" date="2020-09" db="EMBL/GenBank/DDBJ databases">
        <authorList>
            <person name="Sun Q."/>
            <person name="Zhou Y."/>
        </authorList>
    </citation>
    <scope>NUCLEOTIDE SEQUENCE</scope>
    <source>
        <strain evidence="3">CGMCC 1.12813</strain>
    </source>
</reference>
<dbReference type="SUPFAM" id="SSF53254">
    <property type="entry name" value="Phosphoglycerate mutase-like"/>
    <property type="match status" value="1"/>
</dbReference>
<dbReference type="Gene3D" id="3.40.50.1240">
    <property type="entry name" value="Phosphoglycerate mutase-like"/>
    <property type="match status" value="1"/>
</dbReference>
<dbReference type="PANTHER" id="PTHR21340">
    <property type="entry name" value="DIADENOSINE 5,5-P1,P4-TETRAPHOSPHATE PYROPHOSPHOHYDROLASE MUTT"/>
    <property type="match status" value="1"/>
</dbReference>
<dbReference type="GO" id="GO:0006754">
    <property type="term" value="P:ATP biosynthetic process"/>
    <property type="evidence" value="ECO:0007669"/>
    <property type="project" value="TreeGrafter"/>
</dbReference>
<gene>
    <name evidence="3" type="ORF">GCM10010979_29160</name>
</gene>
<dbReference type="InterPro" id="IPR000086">
    <property type="entry name" value="NUDIX_hydrolase_dom"/>
</dbReference>
<dbReference type="Pfam" id="PF00300">
    <property type="entry name" value="His_Phos_1"/>
    <property type="match status" value="1"/>
</dbReference>
<dbReference type="InterPro" id="IPR029033">
    <property type="entry name" value="His_PPase_superfam"/>
</dbReference>
<dbReference type="PROSITE" id="PS51462">
    <property type="entry name" value="NUDIX"/>
    <property type="match status" value="1"/>
</dbReference>
<reference evidence="3" key="1">
    <citation type="journal article" date="2014" name="Int. J. Syst. Evol. Microbiol.">
        <title>Complete genome sequence of Corynebacterium casei LMG S-19264T (=DSM 44701T), isolated from a smear-ripened cheese.</title>
        <authorList>
            <consortium name="US DOE Joint Genome Institute (JGI-PGF)"/>
            <person name="Walter F."/>
            <person name="Albersmeier A."/>
            <person name="Kalinowski J."/>
            <person name="Ruckert C."/>
        </authorList>
    </citation>
    <scope>NUCLEOTIDE SEQUENCE</scope>
    <source>
        <strain evidence="3">CGMCC 1.12813</strain>
    </source>
</reference>
<dbReference type="Gene3D" id="3.90.79.10">
    <property type="entry name" value="Nucleoside Triphosphate Pyrophosphohydrolase"/>
    <property type="match status" value="1"/>
</dbReference>
<evidence type="ECO:0000256" key="1">
    <source>
        <dbReference type="ARBA" id="ARBA00022801"/>
    </source>
</evidence>
<sequence>MHRERHFEDHAVSDSTLPVLAAGAVVWRLVDGKARVLLVHRAARADVSLPKGKLDPGETLPQTAVREIAEETGLAITLGAPLGTVEYTLPSGREKIVYYWSAEVSDHALELSTFTPNNEIAAVEWAPIEKVRKRLSYAHDIDVIDRFEERLLAGQARTFAIIALRHGTAVPPSTWDGADSTRPLMQRGVDQALSVAPAIAAYAPAKLISSSAARCLATIAPLAGALGLPVKSSNAVSQDAWEDGSGNVEKVVAKRLAKRVSAVICSHGPVLPDIILEVARLTGTRTDSALRRAAELSTGEYAVLHIALDPTTPGIVAVESHGPAVA</sequence>
<dbReference type="SUPFAM" id="SSF55811">
    <property type="entry name" value="Nudix"/>
    <property type="match status" value="1"/>
</dbReference>